<evidence type="ECO:0000256" key="1">
    <source>
        <dbReference type="SAM" id="Phobius"/>
    </source>
</evidence>
<sequence length="55" mass="6624">MGFQPEIFTNILIKKYESQNCVHNKIYRFPYFFILHLSAAFVQAIFCHVHFDSRL</sequence>
<dbReference type="AlphaFoldDB" id="A0ABC9TW33"/>
<protein>
    <submittedName>
        <fullName evidence="2">Uncharacterized protein</fullName>
    </submittedName>
</protein>
<keyword evidence="1" id="KW-1133">Transmembrane helix</keyword>
<proteinExistence type="predicted"/>
<reference evidence="2 3" key="1">
    <citation type="submission" date="2013-07" db="EMBL/GenBank/DDBJ databases">
        <authorList>
            <person name="Weinstock G."/>
            <person name="Sodergren E."/>
            <person name="Wylie T."/>
            <person name="Fulton L."/>
            <person name="Fulton R."/>
            <person name="Fronick C."/>
            <person name="O'Laughlin M."/>
            <person name="Godfrey J."/>
            <person name="Miner T."/>
            <person name="Herter B."/>
            <person name="Appelbaum E."/>
            <person name="Cordes M."/>
            <person name="Lek S."/>
            <person name="Wollam A."/>
            <person name="Pepin K.H."/>
            <person name="Palsikar V.B."/>
            <person name="Mitreva M."/>
            <person name="Wilson R.K."/>
        </authorList>
    </citation>
    <scope>NUCLEOTIDE SEQUENCE [LARGE SCALE GENOMIC DNA]</scope>
    <source>
        <strain evidence="2 3">ATCC 14940</strain>
    </source>
</reference>
<dbReference type="EMBL" id="AWSU01000230">
    <property type="protein sequence ID" value="ERI75900.1"/>
    <property type="molecule type" value="Genomic_DNA"/>
</dbReference>
<keyword evidence="1" id="KW-0472">Membrane</keyword>
<keyword evidence="1" id="KW-0812">Transmembrane</keyword>
<evidence type="ECO:0000313" key="3">
    <source>
        <dbReference type="Proteomes" id="UP000016491"/>
    </source>
</evidence>
<comment type="caution">
    <text evidence="2">The sequence shown here is derived from an EMBL/GenBank/DDBJ whole genome shotgun (WGS) entry which is preliminary data.</text>
</comment>
<feature type="transmembrane region" description="Helical" evidence="1">
    <location>
        <begin position="29"/>
        <end position="51"/>
    </location>
</feature>
<dbReference type="Proteomes" id="UP000016491">
    <property type="component" value="Unassembled WGS sequence"/>
</dbReference>
<name>A0ABC9TW33_CLOSY</name>
<gene>
    <name evidence="2" type="ORF">CLOSYM_02965</name>
</gene>
<organism evidence="2 3">
    <name type="scientific">[Clostridium] symbiosum ATCC 14940</name>
    <dbReference type="NCBI Taxonomy" id="411472"/>
    <lineage>
        <taxon>Bacteria</taxon>
        <taxon>Bacillati</taxon>
        <taxon>Bacillota</taxon>
        <taxon>Clostridia</taxon>
        <taxon>Lachnospirales</taxon>
        <taxon>Lachnospiraceae</taxon>
        <taxon>Otoolea</taxon>
    </lineage>
</organism>
<accession>A0ABC9TW33</accession>
<evidence type="ECO:0000313" key="2">
    <source>
        <dbReference type="EMBL" id="ERI75900.1"/>
    </source>
</evidence>